<keyword evidence="2" id="KW-0479">Metal-binding</keyword>
<gene>
    <name evidence="5" type="ORF">MQE35_02750</name>
</gene>
<evidence type="ECO:0000313" key="5">
    <source>
        <dbReference type="EMBL" id="UOB18227.1"/>
    </source>
</evidence>
<accession>A0A9E6ZLX2</accession>
<protein>
    <submittedName>
        <fullName evidence="5">Cytochrome c</fullName>
    </submittedName>
</protein>
<evidence type="ECO:0000256" key="1">
    <source>
        <dbReference type="ARBA" id="ARBA00022617"/>
    </source>
</evidence>
<dbReference type="InterPro" id="IPR036909">
    <property type="entry name" value="Cyt_c-like_dom_sf"/>
</dbReference>
<proteinExistence type="predicted"/>
<dbReference type="AlphaFoldDB" id="A0A9E6ZLX2"/>
<dbReference type="Proteomes" id="UP000831290">
    <property type="component" value="Chromosome"/>
</dbReference>
<evidence type="ECO:0000256" key="3">
    <source>
        <dbReference type="ARBA" id="ARBA00023004"/>
    </source>
</evidence>
<keyword evidence="6" id="KW-1185">Reference proteome</keyword>
<dbReference type="SUPFAM" id="SSF46626">
    <property type="entry name" value="Cytochrome c"/>
    <property type="match status" value="1"/>
</dbReference>
<dbReference type="EMBL" id="CP094358">
    <property type="protein sequence ID" value="UOB18227.1"/>
    <property type="molecule type" value="Genomic_DNA"/>
</dbReference>
<dbReference type="InterPro" id="IPR009056">
    <property type="entry name" value="Cyt_c-like_dom"/>
</dbReference>
<dbReference type="Pfam" id="PF13442">
    <property type="entry name" value="Cytochrome_CBB3"/>
    <property type="match status" value="1"/>
</dbReference>
<keyword evidence="1" id="KW-0349">Heme</keyword>
<evidence type="ECO:0000259" key="4">
    <source>
        <dbReference type="Pfam" id="PF13442"/>
    </source>
</evidence>
<dbReference type="GO" id="GO:0046872">
    <property type="term" value="F:metal ion binding"/>
    <property type="evidence" value="ECO:0007669"/>
    <property type="project" value="UniProtKB-KW"/>
</dbReference>
<keyword evidence="3" id="KW-0408">Iron</keyword>
<feature type="domain" description="Cytochrome c" evidence="4">
    <location>
        <begin position="40"/>
        <end position="106"/>
    </location>
</feature>
<organism evidence="5 6">
    <name type="scientific">Abyssalbus ytuae</name>
    <dbReference type="NCBI Taxonomy" id="2926907"/>
    <lineage>
        <taxon>Bacteria</taxon>
        <taxon>Pseudomonadati</taxon>
        <taxon>Bacteroidota</taxon>
        <taxon>Flavobacteriia</taxon>
        <taxon>Flavobacteriales</taxon>
        <taxon>Flavobacteriaceae</taxon>
        <taxon>Abyssalbus</taxon>
    </lineage>
</organism>
<dbReference type="Gene3D" id="1.10.760.10">
    <property type="entry name" value="Cytochrome c-like domain"/>
    <property type="match status" value="1"/>
</dbReference>
<name>A0A9E6ZLX2_9FLAO</name>
<evidence type="ECO:0000256" key="2">
    <source>
        <dbReference type="ARBA" id="ARBA00022723"/>
    </source>
</evidence>
<dbReference type="RefSeq" id="WP_255844290.1">
    <property type="nucleotide sequence ID" value="NZ_CP094358.1"/>
</dbReference>
<reference evidence="5" key="1">
    <citation type="submission" date="2022-03" db="EMBL/GenBank/DDBJ databases">
        <title>Description of Abyssus ytuae gen. nov., sp. nov., a novel member of the family Flavobacteriaceae isolated from the sediment of Mariana Trench.</title>
        <authorList>
            <person name="Zhang J."/>
            <person name="Xu X."/>
        </authorList>
    </citation>
    <scope>NUCLEOTIDE SEQUENCE</scope>
    <source>
        <strain evidence="5">MT3330</strain>
    </source>
</reference>
<dbReference type="KEGG" id="fbm:MQE35_02750"/>
<dbReference type="GO" id="GO:0020037">
    <property type="term" value="F:heme binding"/>
    <property type="evidence" value="ECO:0007669"/>
    <property type="project" value="InterPro"/>
</dbReference>
<sequence length="116" mass="12691">MKKNVFPIIVTILLLCLSCSKDEEGGQITTDPVDTDVTYSQIESIIQNRCGSCHGNPTANGAPMSTNTYETLKEAGEKRNLIGRIKSINNPMPPDGLLPQEQIELIEGWVLGGYKQ</sequence>
<evidence type="ECO:0000313" key="6">
    <source>
        <dbReference type="Proteomes" id="UP000831290"/>
    </source>
</evidence>
<dbReference type="GO" id="GO:0009055">
    <property type="term" value="F:electron transfer activity"/>
    <property type="evidence" value="ECO:0007669"/>
    <property type="project" value="InterPro"/>
</dbReference>